<dbReference type="KEGG" id="fls:GLV81_03850"/>
<dbReference type="PANTHER" id="PTHR10884">
    <property type="entry name" value="NADH DEHYDROGENASE UBIQUINONE IRON-SULFUR PROTEIN 3"/>
    <property type="match status" value="1"/>
</dbReference>
<gene>
    <name evidence="6" type="ORF">GLV81_03850</name>
</gene>
<dbReference type="GO" id="GO:0048038">
    <property type="term" value="F:quinone binding"/>
    <property type="evidence" value="ECO:0007669"/>
    <property type="project" value="UniProtKB-KW"/>
</dbReference>
<comment type="similarity">
    <text evidence="1 3">Belongs to the complex I 30 kDa subunit family.</text>
</comment>
<sequence>MGLTYETIQEKLNGQFGADNLQWENTYDQLTVTAPKELNLKILQFLFDDETLAFRFLTDICAVHYPDNTGAELAVVYHLHNLVANVRLRMKVFTAIEKPDVYTATSLFPGANWMERETYDFYGINFVGHPKLKRILNVDEMDYFPLRKEYPLEDQSRIDKDDEMFGRGGSYN</sequence>
<evidence type="ECO:0000313" key="6">
    <source>
        <dbReference type="EMBL" id="QGW27354.1"/>
    </source>
</evidence>
<keyword evidence="3" id="KW-0520">NAD</keyword>
<evidence type="ECO:0000256" key="1">
    <source>
        <dbReference type="ARBA" id="ARBA00007569"/>
    </source>
</evidence>
<feature type="domain" description="NADH:ubiquinone oxidoreductase 30kDa subunit" evidence="5">
    <location>
        <begin position="33"/>
        <end position="155"/>
    </location>
</feature>
<dbReference type="PANTHER" id="PTHR10884:SF14">
    <property type="entry name" value="NADH DEHYDROGENASE [UBIQUINONE] IRON-SULFUR PROTEIN 3, MITOCHONDRIAL"/>
    <property type="match status" value="1"/>
</dbReference>
<keyword evidence="2 3" id="KW-0813">Transport</keyword>
<evidence type="ECO:0000256" key="2">
    <source>
        <dbReference type="ARBA" id="ARBA00022448"/>
    </source>
</evidence>
<dbReference type="EMBL" id="CP046566">
    <property type="protein sequence ID" value="QGW27354.1"/>
    <property type="molecule type" value="Genomic_DNA"/>
</dbReference>
<keyword evidence="7" id="KW-1185">Reference proteome</keyword>
<keyword evidence="4" id="KW-0874">Quinone</keyword>
<dbReference type="InterPro" id="IPR037232">
    <property type="entry name" value="NADH_quin_OxRdtase_su_C/D-like"/>
</dbReference>
<dbReference type="Proteomes" id="UP000426027">
    <property type="component" value="Chromosome"/>
</dbReference>
<dbReference type="RefSeq" id="WP_157477042.1">
    <property type="nucleotide sequence ID" value="NZ_CP046566.1"/>
</dbReference>
<evidence type="ECO:0000313" key="7">
    <source>
        <dbReference type="Proteomes" id="UP000426027"/>
    </source>
</evidence>
<dbReference type="EC" id="7.1.1.-" evidence="4"/>
<accession>A0A6I6G5U4</accession>
<dbReference type="GO" id="GO:0008137">
    <property type="term" value="F:NADH dehydrogenase (ubiquinone) activity"/>
    <property type="evidence" value="ECO:0007669"/>
    <property type="project" value="InterPro"/>
</dbReference>
<evidence type="ECO:0000256" key="3">
    <source>
        <dbReference type="RuleBase" id="RU003456"/>
    </source>
</evidence>
<evidence type="ECO:0000259" key="5">
    <source>
        <dbReference type="Pfam" id="PF00329"/>
    </source>
</evidence>
<dbReference type="Pfam" id="PF00329">
    <property type="entry name" value="Complex1_30kDa"/>
    <property type="match status" value="1"/>
</dbReference>
<comment type="function">
    <text evidence="4">NDH-1 shuttles electrons from NADH, via FMN and iron-sulfur (Fe-S) centers, to quinones in the respiratory chain.</text>
</comment>
<evidence type="ECO:0000256" key="4">
    <source>
        <dbReference type="RuleBase" id="RU003582"/>
    </source>
</evidence>
<comment type="catalytic activity">
    <reaction evidence="4">
        <text>a quinone + NADH + 5 H(+)(in) = a quinol + NAD(+) + 4 H(+)(out)</text>
        <dbReference type="Rhea" id="RHEA:57888"/>
        <dbReference type="ChEBI" id="CHEBI:15378"/>
        <dbReference type="ChEBI" id="CHEBI:24646"/>
        <dbReference type="ChEBI" id="CHEBI:57540"/>
        <dbReference type="ChEBI" id="CHEBI:57945"/>
        <dbReference type="ChEBI" id="CHEBI:132124"/>
    </reaction>
</comment>
<dbReference type="SUPFAM" id="SSF143243">
    <property type="entry name" value="Nqo5-like"/>
    <property type="match status" value="1"/>
</dbReference>
<proteinExistence type="inferred from homology"/>
<keyword evidence="3" id="KW-1278">Translocase</keyword>
<protein>
    <recommendedName>
        <fullName evidence="4">NADH-quinone oxidoreductase</fullName>
        <ecNumber evidence="4">7.1.1.-</ecNumber>
    </recommendedName>
</protein>
<dbReference type="InterPro" id="IPR020396">
    <property type="entry name" value="NADH_UbQ_OxRdtase_CS"/>
</dbReference>
<dbReference type="InterPro" id="IPR001268">
    <property type="entry name" value="NADH_UbQ_OxRdtase_30kDa_su"/>
</dbReference>
<name>A0A6I6G5U4_9BACT</name>
<reference evidence="6 7" key="1">
    <citation type="submission" date="2019-11" db="EMBL/GenBank/DDBJ databases">
        <authorList>
            <person name="Im W.T."/>
        </authorList>
    </citation>
    <scope>NUCLEOTIDE SEQUENCE [LARGE SCALE GENOMIC DNA]</scope>
    <source>
        <strain evidence="6 7">SB-02</strain>
    </source>
</reference>
<dbReference type="GO" id="GO:0016651">
    <property type="term" value="F:oxidoreductase activity, acting on NAD(P)H"/>
    <property type="evidence" value="ECO:0007669"/>
    <property type="project" value="InterPro"/>
</dbReference>
<dbReference type="Gene3D" id="3.30.460.80">
    <property type="entry name" value="NADH:ubiquinone oxidoreductase, 30kDa subunit"/>
    <property type="match status" value="1"/>
</dbReference>
<dbReference type="AlphaFoldDB" id="A0A6I6G5U4"/>
<organism evidence="6 7">
    <name type="scientific">Phnomibacter ginsenosidimutans</name>
    <dbReference type="NCBI Taxonomy" id="2676868"/>
    <lineage>
        <taxon>Bacteria</taxon>
        <taxon>Pseudomonadati</taxon>
        <taxon>Bacteroidota</taxon>
        <taxon>Chitinophagia</taxon>
        <taxon>Chitinophagales</taxon>
        <taxon>Chitinophagaceae</taxon>
        <taxon>Phnomibacter</taxon>
    </lineage>
</organism>
<dbReference type="PROSITE" id="PS00542">
    <property type="entry name" value="COMPLEX1_30K"/>
    <property type="match status" value="1"/>
</dbReference>